<reference evidence="2" key="2">
    <citation type="submission" date="2020-09" db="EMBL/GenBank/DDBJ databases">
        <authorList>
            <person name="Sun Q."/>
            <person name="Ohkuma M."/>
        </authorList>
    </citation>
    <scope>NUCLEOTIDE SEQUENCE</scope>
    <source>
        <strain evidence="2">JCM 3276</strain>
    </source>
</reference>
<comment type="caution">
    <text evidence="2">The sequence shown here is derived from an EMBL/GenBank/DDBJ whole genome shotgun (WGS) entry which is preliminary data.</text>
</comment>
<accession>A0A918GKM6</accession>
<dbReference type="AlphaFoldDB" id="A0A918GKM6"/>
<sequence length="109" mass="12040">MINYDGRRFRKPESPDAPVSTYRQKDDLVWADFGAGGSIRRGSLTGLCSAEGVVSFAYTMVMTDGRVISGHSVNTPEYLPDGRIRLNEVWERYGPNAERGVSAIVEVVD</sequence>
<proteinExistence type="predicted"/>
<gene>
    <name evidence="2" type="ORF">GCM10010171_42310</name>
</gene>
<dbReference type="InterPro" id="IPR058595">
    <property type="entry name" value="Avidin-like"/>
</dbReference>
<reference evidence="2" key="1">
    <citation type="journal article" date="2014" name="Int. J. Syst. Evol. Microbiol.">
        <title>Complete genome sequence of Corynebacterium casei LMG S-19264T (=DSM 44701T), isolated from a smear-ripened cheese.</title>
        <authorList>
            <consortium name="US DOE Joint Genome Institute (JGI-PGF)"/>
            <person name="Walter F."/>
            <person name="Albersmeier A."/>
            <person name="Kalinowski J."/>
            <person name="Ruckert C."/>
        </authorList>
    </citation>
    <scope>NUCLEOTIDE SEQUENCE</scope>
    <source>
        <strain evidence="2">JCM 3276</strain>
    </source>
</reference>
<evidence type="ECO:0000256" key="1">
    <source>
        <dbReference type="SAM" id="MobiDB-lite"/>
    </source>
</evidence>
<protein>
    <submittedName>
        <fullName evidence="2">Uncharacterized protein</fullName>
    </submittedName>
</protein>
<dbReference type="Pfam" id="PF26421">
    <property type="entry name" value="Avidin_like"/>
    <property type="match status" value="1"/>
</dbReference>
<organism evidence="2 3">
    <name type="scientific">Actinokineospora fastidiosa</name>
    <dbReference type="NCBI Taxonomy" id="1816"/>
    <lineage>
        <taxon>Bacteria</taxon>
        <taxon>Bacillati</taxon>
        <taxon>Actinomycetota</taxon>
        <taxon>Actinomycetes</taxon>
        <taxon>Pseudonocardiales</taxon>
        <taxon>Pseudonocardiaceae</taxon>
        <taxon>Actinokineospora</taxon>
    </lineage>
</organism>
<evidence type="ECO:0000313" key="2">
    <source>
        <dbReference type="EMBL" id="GGS42817.1"/>
    </source>
</evidence>
<dbReference type="RefSeq" id="WP_189212253.1">
    <property type="nucleotide sequence ID" value="NZ_BMRB01000003.1"/>
</dbReference>
<keyword evidence="3" id="KW-1185">Reference proteome</keyword>
<feature type="compositionally biased region" description="Basic and acidic residues" evidence="1">
    <location>
        <begin position="1"/>
        <end position="14"/>
    </location>
</feature>
<evidence type="ECO:0000313" key="3">
    <source>
        <dbReference type="Proteomes" id="UP000660680"/>
    </source>
</evidence>
<name>A0A918GKM6_9PSEU</name>
<dbReference type="EMBL" id="BMRB01000003">
    <property type="protein sequence ID" value="GGS42817.1"/>
    <property type="molecule type" value="Genomic_DNA"/>
</dbReference>
<dbReference type="Proteomes" id="UP000660680">
    <property type="component" value="Unassembled WGS sequence"/>
</dbReference>
<feature type="region of interest" description="Disordered" evidence="1">
    <location>
        <begin position="1"/>
        <end position="20"/>
    </location>
</feature>